<sequence length="174" mass="20760">MLIETERLLLREYTMDDFDALFEIMSDEETMKHYPSPFDKDRTRGWITWNIENYSKYGFGLWAVVLKETNEFIGDCGITVQDIDGELLPEIGYHIHKKYWRRGYGKEAARAVRDWVFMNTDYNEIYSYMKYTNVGSYSTAIANGMKKVKEYPDPKNEISYAYSITREEWHNLFD</sequence>
<organism evidence="2 3">
    <name type="scientific">Coprococcus eutactus</name>
    <dbReference type="NCBI Taxonomy" id="33043"/>
    <lineage>
        <taxon>Bacteria</taxon>
        <taxon>Bacillati</taxon>
        <taxon>Bacillota</taxon>
        <taxon>Clostridia</taxon>
        <taxon>Lachnospirales</taxon>
        <taxon>Lachnospiraceae</taxon>
        <taxon>Coprococcus</taxon>
    </lineage>
</organism>
<dbReference type="SUPFAM" id="SSF55729">
    <property type="entry name" value="Acyl-CoA N-acyltransferases (Nat)"/>
    <property type="match status" value="1"/>
</dbReference>
<dbReference type="OrthoDB" id="9798081at2"/>
<accession>A0A412IQR4</accession>
<dbReference type="Gene3D" id="3.40.630.30">
    <property type="match status" value="1"/>
</dbReference>
<feature type="domain" description="N-acetyltransferase" evidence="1">
    <location>
        <begin position="8"/>
        <end position="167"/>
    </location>
</feature>
<evidence type="ECO:0000313" key="3">
    <source>
        <dbReference type="Proteomes" id="UP000283295"/>
    </source>
</evidence>
<dbReference type="InterPro" id="IPR051531">
    <property type="entry name" value="N-acetyltransferase"/>
</dbReference>
<comment type="caution">
    <text evidence="2">The sequence shown here is derived from an EMBL/GenBank/DDBJ whole genome shotgun (WGS) entry which is preliminary data.</text>
</comment>
<dbReference type="EMBL" id="QRVK01000023">
    <property type="protein sequence ID" value="RGS40924.1"/>
    <property type="molecule type" value="Genomic_DNA"/>
</dbReference>
<keyword evidence="2" id="KW-0808">Transferase</keyword>
<dbReference type="PROSITE" id="PS51186">
    <property type="entry name" value="GNAT"/>
    <property type="match status" value="1"/>
</dbReference>
<dbReference type="GO" id="GO:0016747">
    <property type="term" value="F:acyltransferase activity, transferring groups other than amino-acyl groups"/>
    <property type="evidence" value="ECO:0007669"/>
    <property type="project" value="InterPro"/>
</dbReference>
<dbReference type="AlphaFoldDB" id="A0A412IQR4"/>
<protein>
    <submittedName>
        <fullName evidence="2">N-acetyltransferase</fullName>
    </submittedName>
</protein>
<name>A0A412IQR4_9FIRM</name>
<reference evidence="2 3" key="1">
    <citation type="submission" date="2018-08" db="EMBL/GenBank/DDBJ databases">
        <title>A genome reference for cultivated species of the human gut microbiota.</title>
        <authorList>
            <person name="Zou Y."/>
            <person name="Xue W."/>
            <person name="Luo G."/>
        </authorList>
    </citation>
    <scope>NUCLEOTIDE SEQUENCE [LARGE SCALE GENOMIC DNA]</scope>
    <source>
        <strain evidence="2 3">AF22-21</strain>
    </source>
</reference>
<dbReference type="PANTHER" id="PTHR43792">
    <property type="entry name" value="GNAT FAMILY, PUTATIVE (AFU_ORTHOLOGUE AFUA_3G00765)-RELATED-RELATED"/>
    <property type="match status" value="1"/>
</dbReference>
<gene>
    <name evidence="2" type="ORF">DWX94_09300</name>
</gene>
<dbReference type="PANTHER" id="PTHR43792:SF1">
    <property type="entry name" value="N-ACETYLTRANSFERASE DOMAIN-CONTAINING PROTEIN"/>
    <property type="match status" value="1"/>
</dbReference>
<dbReference type="InterPro" id="IPR000182">
    <property type="entry name" value="GNAT_dom"/>
</dbReference>
<dbReference type="InterPro" id="IPR016181">
    <property type="entry name" value="Acyl_CoA_acyltransferase"/>
</dbReference>
<proteinExistence type="predicted"/>
<evidence type="ECO:0000313" key="2">
    <source>
        <dbReference type="EMBL" id="RGS40924.1"/>
    </source>
</evidence>
<evidence type="ECO:0000259" key="1">
    <source>
        <dbReference type="PROSITE" id="PS51186"/>
    </source>
</evidence>
<dbReference type="Pfam" id="PF13302">
    <property type="entry name" value="Acetyltransf_3"/>
    <property type="match status" value="1"/>
</dbReference>
<dbReference type="Proteomes" id="UP000283295">
    <property type="component" value="Unassembled WGS sequence"/>
</dbReference>